<comment type="caution">
    <text evidence="2">The sequence shown here is derived from an EMBL/GenBank/DDBJ whole genome shotgun (WGS) entry which is preliminary data.</text>
</comment>
<name>A0A2W2E6Q2_9ACTN</name>
<protein>
    <submittedName>
        <fullName evidence="2">Lantibiotic biosynthesis protein</fullName>
    </submittedName>
</protein>
<feature type="domain" description="Thiopeptide-type bacteriocin biosynthesis" evidence="1">
    <location>
        <begin position="19"/>
        <end position="345"/>
    </location>
</feature>
<keyword evidence="3" id="KW-1185">Reference proteome</keyword>
<dbReference type="Pfam" id="PF14028">
    <property type="entry name" value="Lant_dehydr_C"/>
    <property type="match status" value="1"/>
</dbReference>
<dbReference type="InterPro" id="IPR023809">
    <property type="entry name" value="Thiopep_bacteriocin_synth_dom"/>
</dbReference>
<evidence type="ECO:0000313" key="3">
    <source>
        <dbReference type="Proteomes" id="UP000248924"/>
    </source>
</evidence>
<sequence>MSEGEPSMTDYPSPVDHGWLSVHAFYASNANPMLVEGVRPLVDELRADGLISRYFFIKYWMEGPHVRLRVLPAPGVDPALVRARMDAALGAFLRRRPALYEVDSEGLGSLYKQMFLAEYGQQRWDAEYGPDGAMPMRANNSYHHIPYEREYGRYGGPAGIELAEWHFEHSSDVVLDLLATTNVHVRPVLLGLSAQLSMMMCAAFLPDDRRIAEFLDEYRRFWEVSYSEPSDDYHNSFDTSYRKMDAGLRDRLAAIRAAARDDAAVRATGVEGRWSAHCRELRDRVVAATGRGELVFQRGGGEPTPVADLDIALPIVLSSFVHMTNNRLGVSILDEIYLSYLMRTALLDDLAPAGPR</sequence>
<dbReference type="EMBL" id="POTY01000077">
    <property type="protein sequence ID" value="PZG18051.1"/>
    <property type="molecule type" value="Genomic_DNA"/>
</dbReference>
<evidence type="ECO:0000259" key="1">
    <source>
        <dbReference type="Pfam" id="PF14028"/>
    </source>
</evidence>
<organism evidence="2 3">
    <name type="scientific">Micromonospora craterilacus</name>
    <dbReference type="NCBI Taxonomy" id="1655439"/>
    <lineage>
        <taxon>Bacteria</taxon>
        <taxon>Bacillati</taxon>
        <taxon>Actinomycetota</taxon>
        <taxon>Actinomycetes</taxon>
        <taxon>Micromonosporales</taxon>
        <taxon>Micromonosporaceae</taxon>
        <taxon>Micromonospora</taxon>
    </lineage>
</organism>
<dbReference type="Proteomes" id="UP000248924">
    <property type="component" value="Unassembled WGS sequence"/>
</dbReference>
<dbReference type="OrthoDB" id="3607295at2"/>
<evidence type="ECO:0000313" key="2">
    <source>
        <dbReference type="EMBL" id="PZG18051.1"/>
    </source>
</evidence>
<gene>
    <name evidence="2" type="ORF">C1I95_14250</name>
</gene>
<accession>A0A2W2E6Q2</accession>
<reference evidence="2 3" key="1">
    <citation type="submission" date="2018-01" db="EMBL/GenBank/DDBJ databases">
        <title>Draft genome sequence of Jishengella sp. NA12.</title>
        <authorList>
            <person name="Sahin N."/>
            <person name="Ay H."/>
            <person name="Saygin H."/>
        </authorList>
    </citation>
    <scope>NUCLEOTIDE SEQUENCE [LARGE SCALE GENOMIC DNA]</scope>
    <source>
        <strain evidence="2 3">NA12</strain>
    </source>
</reference>
<proteinExistence type="predicted"/>
<dbReference type="AlphaFoldDB" id="A0A2W2E6Q2"/>